<dbReference type="STRING" id="6239.F54D11.4.1"/>
<dbReference type="PaxDb" id="6239-F54D11.4"/>
<protein>
    <submittedName>
        <fullName evidence="2">DEK_C domain-containing protein</fullName>
    </submittedName>
</protein>
<dbReference type="AGR" id="WB:WBGene00018814"/>
<dbReference type="AlphaFoldDB" id="A0A486WXG9"/>
<feature type="compositionally biased region" description="Polar residues" evidence="1">
    <location>
        <begin position="43"/>
        <end position="56"/>
    </location>
</feature>
<accession>A0A486WXG9</accession>
<evidence type="ECO:0000313" key="3">
    <source>
        <dbReference type="Proteomes" id="UP000001940"/>
    </source>
</evidence>
<feature type="compositionally biased region" description="Basic and acidic residues" evidence="1">
    <location>
        <begin position="60"/>
        <end position="75"/>
    </location>
</feature>
<feature type="compositionally biased region" description="Basic residues" evidence="1">
    <location>
        <begin position="89"/>
        <end position="108"/>
    </location>
</feature>
<sequence>MDLLDMELDLGVEPTSSRITRRSQAATSVTSQTPKTLGRKKQTTTPAKIESSTASAAKNPVKEEEIVHSKPERTPKRSPRSPSTEKREKRNKAKKRFSPSPVTKKRKSILTPRPAVSNDATSIPARKIKIASQAEFTESLNQFKVALEGRGITDFDIPEDWKTPTPSDTVNQIITELSGTLPNISDSSSAAAPPVMV</sequence>
<evidence type="ECO:0000256" key="1">
    <source>
        <dbReference type="SAM" id="MobiDB-lite"/>
    </source>
</evidence>
<organism evidence="2 3">
    <name type="scientific">Caenorhabditis elegans</name>
    <dbReference type="NCBI Taxonomy" id="6239"/>
    <lineage>
        <taxon>Eukaryota</taxon>
        <taxon>Metazoa</taxon>
        <taxon>Ecdysozoa</taxon>
        <taxon>Nematoda</taxon>
        <taxon>Chromadorea</taxon>
        <taxon>Rhabditida</taxon>
        <taxon>Rhabditina</taxon>
        <taxon>Rhabditomorpha</taxon>
        <taxon>Rhabditoidea</taxon>
        <taxon>Rhabditidae</taxon>
        <taxon>Peloderinae</taxon>
        <taxon>Caenorhabditis</taxon>
    </lineage>
</organism>
<gene>
    <name evidence="2" type="ORF">CELE_F54D11.4</name>
    <name evidence="2 4" type="ORF">F54D11.4</name>
</gene>
<keyword evidence="3" id="KW-1185">Reference proteome</keyword>
<dbReference type="SMR" id="A0A486WXG9"/>
<evidence type="ECO:0000313" key="4">
    <source>
        <dbReference type="WormBase" id="F54D11.4"/>
    </source>
</evidence>
<dbReference type="InParanoid" id="A0A486WXG9"/>
<dbReference type="EMBL" id="BX284605">
    <property type="protein sequence ID" value="VGM69561.1"/>
    <property type="molecule type" value="Genomic_DNA"/>
</dbReference>
<feature type="compositionally biased region" description="Polar residues" evidence="1">
    <location>
        <begin position="14"/>
        <end position="35"/>
    </location>
</feature>
<dbReference type="WormBase" id="F54D11.4">
    <property type="protein sequence ID" value="CE53087"/>
    <property type="gene ID" value="WBGene00018814"/>
</dbReference>
<proteinExistence type="evidence at protein level"/>
<dbReference type="Proteomes" id="UP000001940">
    <property type="component" value="Chromosome V"/>
</dbReference>
<feature type="compositionally biased region" description="Acidic residues" evidence="1">
    <location>
        <begin position="1"/>
        <end position="10"/>
    </location>
</feature>
<feature type="region of interest" description="Disordered" evidence="1">
    <location>
        <begin position="1"/>
        <end position="121"/>
    </location>
</feature>
<keyword evidence="5" id="KW-1267">Proteomics identification</keyword>
<name>A0A486WXG9_CAEEL</name>
<evidence type="ECO:0007829" key="5">
    <source>
        <dbReference type="PeptideAtlas" id="A0A486WXG9"/>
    </source>
</evidence>
<reference evidence="2 3" key="1">
    <citation type="journal article" date="1998" name="Science">
        <title>Genome sequence of the nematode C. elegans: a platform for investigating biology.</title>
        <authorList>
            <consortium name="The C. elegans sequencing consortium"/>
            <person name="Sulson J.E."/>
            <person name="Waterston R."/>
        </authorList>
    </citation>
    <scope>NUCLEOTIDE SEQUENCE [LARGE SCALE GENOMIC DNA]</scope>
    <source>
        <strain evidence="2 3">Bristol N2</strain>
    </source>
</reference>
<evidence type="ECO:0000313" key="2">
    <source>
        <dbReference type="EMBL" id="VGM69561.1"/>
    </source>
</evidence>